<reference evidence="2" key="1">
    <citation type="journal article" date="2005" name="Nature">
        <title>The map-based sequence of the rice genome.</title>
        <authorList>
            <consortium name="International rice genome sequencing project (IRGSP)"/>
            <person name="Matsumoto T."/>
            <person name="Wu J."/>
            <person name="Kanamori H."/>
            <person name="Katayose Y."/>
            <person name="Fujisawa M."/>
            <person name="Namiki N."/>
            <person name="Mizuno H."/>
            <person name="Yamamoto K."/>
            <person name="Antonio B.A."/>
            <person name="Baba T."/>
            <person name="Sakata K."/>
            <person name="Nagamura Y."/>
            <person name="Aoki H."/>
            <person name="Arikawa K."/>
            <person name="Arita K."/>
            <person name="Bito T."/>
            <person name="Chiden Y."/>
            <person name="Fujitsuka N."/>
            <person name="Fukunaka R."/>
            <person name="Hamada M."/>
            <person name="Harada C."/>
            <person name="Hayashi A."/>
            <person name="Hijishita S."/>
            <person name="Honda M."/>
            <person name="Hosokawa S."/>
            <person name="Ichikawa Y."/>
            <person name="Idonuma A."/>
            <person name="Iijima M."/>
            <person name="Ikeda M."/>
            <person name="Ikeno M."/>
            <person name="Ito K."/>
            <person name="Ito S."/>
            <person name="Ito T."/>
            <person name="Ito Y."/>
            <person name="Ito Y."/>
            <person name="Iwabuchi A."/>
            <person name="Kamiya K."/>
            <person name="Karasawa W."/>
            <person name="Kurita K."/>
            <person name="Katagiri S."/>
            <person name="Kikuta A."/>
            <person name="Kobayashi H."/>
            <person name="Kobayashi N."/>
            <person name="Machita K."/>
            <person name="Maehara T."/>
            <person name="Masukawa M."/>
            <person name="Mizubayashi T."/>
            <person name="Mukai Y."/>
            <person name="Nagasaki H."/>
            <person name="Nagata Y."/>
            <person name="Naito S."/>
            <person name="Nakashima M."/>
            <person name="Nakama Y."/>
            <person name="Nakamichi Y."/>
            <person name="Nakamura M."/>
            <person name="Meguro A."/>
            <person name="Negishi M."/>
            <person name="Ohta I."/>
            <person name="Ohta T."/>
            <person name="Okamoto M."/>
            <person name="Ono N."/>
            <person name="Saji S."/>
            <person name="Sakaguchi M."/>
            <person name="Sakai K."/>
            <person name="Shibata M."/>
            <person name="Shimokawa T."/>
            <person name="Song J."/>
            <person name="Takazaki Y."/>
            <person name="Terasawa K."/>
            <person name="Tsugane M."/>
            <person name="Tsuji K."/>
            <person name="Ueda S."/>
            <person name="Waki K."/>
            <person name="Yamagata H."/>
            <person name="Yamamoto M."/>
            <person name="Yamamoto S."/>
            <person name="Yamane H."/>
            <person name="Yoshiki S."/>
            <person name="Yoshihara R."/>
            <person name="Yukawa K."/>
            <person name="Zhong H."/>
            <person name="Yano M."/>
            <person name="Yuan Q."/>
            <person name="Ouyang S."/>
            <person name="Liu J."/>
            <person name="Jones K.M."/>
            <person name="Gansberger K."/>
            <person name="Moffat K."/>
            <person name="Hill J."/>
            <person name="Bera J."/>
            <person name="Fadrosh D."/>
            <person name="Jin S."/>
            <person name="Johri S."/>
            <person name="Kim M."/>
            <person name="Overton L."/>
            <person name="Reardon M."/>
            <person name="Tsitrin T."/>
            <person name="Vuong H."/>
            <person name="Weaver B."/>
            <person name="Ciecko A."/>
            <person name="Tallon L."/>
            <person name="Jackson J."/>
            <person name="Pai G."/>
            <person name="Aken S.V."/>
            <person name="Utterback T."/>
            <person name="Reidmuller S."/>
            <person name="Feldblyum T."/>
            <person name="Hsiao J."/>
            <person name="Zismann V."/>
            <person name="Iobst S."/>
            <person name="de Vazeille A.R."/>
            <person name="Buell C.R."/>
            <person name="Ying K."/>
            <person name="Li Y."/>
            <person name="Lu T."/>
            <person name="Huang Y."/>
            <person name="Zhao Q."/>
            <person name="Feng Q."/>
            <person name="Zhang L."/>
            <person name="Zhu J."/>
            <person name="Weng Q."/>
            <person name="Mu J."/>
            <person name="Lu Y."/>
            <person name="Fan D."/>
            <person name="Liu Y."/>
            <person name="Guan J."/>
            <person name="Zhang Y."/>
            <person name="Yu S."/>
            <person name="Liu X."/>
            <person name="Zhang Y."/>
            <person name="Hong G."/>
            <person name="Han B."/>
            <person name="Choisne N."/>
            <person name="Demange N."/>
            <person name="Orjeda G."/>
            <person name="Samain S."/>
            <person name="Cattolico L."/>
            <person name="Pelletier E."/>
            <person name="Couloux A."/>
            <person name="Segurens B."/>
            <person name="Wincker P."/>
            <person name="D'Hont A."/>
            <person name="Scarpelli C."/>
            <person name="Weissenbach J."/>
            <person name="Salanoubat M."/>
            <person name="Quetier F."/>
            <person name="Yu Y."/>
            <person name="Kim H.R."/>
            <person name="Rambo T."/>
            <person name="Currie J."/>
            <person name="Collura K."/>
            <person name="Luo M."/>
            <person name="Yang T."/>
            <person name="Ammiraju J.S.S."/>
            <person name="Engler F."/>
            <person name="Soderlund C."/>
            <person name="Wing R.A."/>
            <person name="Palmer L.E."/>
            <person name="de la Bastide M."/>
            <person name="Spiegel L."/>
            <person name="Nascimento L."/>
            <person name="Zutavern T."/>
            <person name="O'Shaughnessy A."/>
            <person name="Dike S."/>
            <person name="Dedhia N."/>
            <person name="Preston R."/>
            <person name="Balija V."/>
            <person name="McCombie W.R."/>
            <person name="Chow T."/>
            <person name="Chen H."/>
            <person name="Chung M."/>
            <person name="Chen C."/>
            <person name="Shaw J."/>
            <person name="Wu H."/>
            <person name="Hsiao K."/>
            <person name="Chao Y."/>
            <person name="Chu M."/>
            <person name="Cheng C."/>
            <person name="Hour A."/>
            <person name="Lee P."/>
            <person name="Lin S."/>
            <person name="Lin Y."/>
            <person name="Liou J."/>
            <person name="Liu S."/>
            <person name="Hsing Y."/>
            <person name="Raghuvanshi S."/>
            <person name="Mohanty A."/>
            <person name="Bharti A.K."/>
            <person name="Gaur A."/>
            <person name="Gupta V."/>
            <person name="Kumar D."/>
            <person name="Ravi V."/>
            <person name="Vij S."/>
            <person name="Kapur A."/>
            <person name="Khurana P."/>
            <person name="Khurana P."/>
            <person name="Khurana J.P."/>
            <person name="Tyagi A.K."/>
            <person name="Gaikwad K."/>
            <person name="Singh A."/>
            <person name="Dalal V."/>
            <person name="Srivastava S."/>
            <person name="Dixit A."/>
            <person name="Pal A.K."/>
            <person name="Ghazi I.A."/>
            <person name="Yadav M."/>
            <person name="Pandit A."/>
            <person name="Bhargava A."/>
            <person name="Sureshbabu K."/>
            <person name="Batra K."/>
            <person name="Sharma T.R."/>
            <person name="Mohapatra T."/>
            <person name="Singh N.K."/>
            <person name="Messing J."/>
            <person name="Nelson A.B."/>
            <person name="Fuks G."/>
            <person name="Kavchok S."/>
            <person name="Keizer G."/>
            <person name="Linton E."/>
            <person name="Llaca V."/>
            <person name="Song R."/>
            <person name="Tanyolac B."/>
            <person name="Young S."/>
            <person name="Ho-Il K."/>
            <person name="Hahn J.H."/>
            <person name="Sangsakoo G."/>
            <person name="Vanavichit A."/>
            <person name="de Mattos Luiz.A.T."/>
            <person name="Zimmer P.D."/>
            <person name="Malone G."/>
            <person name="Dellagostin O."/>
            <person name="de Oliveira A.C."/>
            <person name="Bevan M."/>
            <person name="Bancroft I."/>
            <person name="Minx P."/>
            <person name="Cordum H."/>
            <person name="Wilson R."/>
            <person name="Cheng Z."/>
            <person name="Jin W."/>
            <person name="Jiang J."/>
            <person name="Leong S.A."/>
            <person name="Iwama H."/>
            <person name="Gojobori T."/>
            <person name="Itoh T."/>
            <person name="Niimura Y."/>
            <person name="Fujii Y."/>
            <person name="Habara T."/>
            <person name="Sakai H."/>
            <person name="Sato Y."/>
            <person name="Wilson G."/>
            <person name="Kumar K."/>
            <person name="McCouch S."/>
            <person name="Juretic N."/>
            <person name="Hoen D."/>
            <person name="Wright S."/>
            <person name="Bruskiewich R."/>
            <person name="Bureau T."/>
            <person name="Miyao A."/>
            <person name="Hirochika H."/>
            <person name="Nishikawa T."/>
            <person name="Kadowaki K."/>
            <person name="Sugiura M."/>
            <person name="Burr B."/>
            <person name="Sasaki T."/>
        </authorList>
    </citation>
    <scope>NUCLEOTIDE SEQUENCE [LARGE SCALE GENOMIC DNA]</scope>
    <source>
        <strain evidence="2">cv. Nipponbare</strain>
    </source>
</reference>
<dbReference type="Proteomes" id="UP000059680">
    <property type="component" value="Chromosome 3"/>
</dbReference>
<keyword evidence="2" id="KW-1185">Reference proteome</keyword>
<evidence type="ECO:0000313" key="1">
    <source>
        <dbReference type="EMBL" id="BAS84889.1"/>
    </source>
</evidence>
<dbReference type="EMBL" id="AP014959">
    <property type="protein sequence ID" value="BAS84889.1"/>
    <property type="molecule type" value="Genomic_DNA"/>
</dbReference>
<feature type="non-terminal residue" evidence="1">
    <location>
        <position position="1"/>
    </location>
</feature>
<evidence type="ECO:0000313" key="2">
    <source>
        <dbReference type="Proteomes" id="UP000059680"/>
    </source>
</evidence>
<sequence>AKLRQRWSQGGCFSASCCSRSKCCCVVPTPGPPATTFTADDDPNRDGRCGITALQLVLPDSVDDDELLVLESTLDDGASFLVVVVLPIASVRSSSLSSRTLV</sequence>
<dbReference type="Gramene" id="Os03t0442800-01">
    <property type="protein sequence ID" value="Os03t0442800-01"/>
    <property type="gene ID" value="Os03g0442800"/>
</dbReference>
<dbReference type="PaxDb" id="39947-A0A0N7KHI2"/>
<name>A0A0N7KHI2_ORYSJ</name>
<dbReference type="AlphaFoldDB" id="A0A0N7KHI2"/>
<gene>
    <name evidence="1" type="ordered locus">Os03g0442800</name>
    <name evidence="1" type="ORF">OSNPB_030442800</name>
</gene>
<accession>A0A0N7KHI2</accession>
<proteinExistence type="predicted"/>
<protein>
    <submittedName>
        <fullName evidence="1">Os03g0442800 protein</fullName>
    </submittedName>
</protein>
<organism evidence="1 2">
    <name type="scientific">Oryza sativa subsp. japonica</name>
    <name type="common">Rice</name>
    <dbReference type="NCBI Taxonomy" id="39947"/>
    <lineage>
        <taxon>Eukaryota</taxon>
        <taxon>Viridiplantae</taxon>
        <taxon>Streptophyta</taxon>
        <taxon>Embryophyta</taxon>
        <taxon>Tracheophyta</taxon>
        <taxon>Spermatophyta</taxon>
        <taxon>Magnoliopsida</taxon>
        <taxon>Liliopsida</taxon>
        <taxon>Poales</taxon>
        <taxon>Poaceae</taxon>
        <taxon>BOP clade</taxon>
        <taxon>Oryzoideae</taxon>
        <taxon>Oryzeae</taxon>
        <taxon>Oryzinae</taxon>
        <taxon>Oryza</taxon>
        <taxon>Oryza sativa</taxon>
    </lineage>
</organism>
<dbReference type="InParanoid" id="A0A0N7KHI2"/>
<reference evidence="1 2" key="2">
    <citation type="journal article" date="2013" name="Plant Cell Physiol.">
        <title>Rice Annotation Project Database (RAP-DB): an integrative and interactive database for rice genomics.</title>
        <authorList>
            <person name="Sakai H."/>
            <person name="Lee S.S."/>
            <person name="Tanaka T."/>
            <person name="Numa H."/>
            <person name="Kim J."/>
            <person name="Kawahara Y."/>
            <person name="Wakimoto H."/>
            <person name="Yang C.C."/>
            <person name="Iwamoto M."/>
            <person name="Abe T."/>
            <person name="Yamada Y."/>
            <person name="Muto A."/>
            <person name="Inokuchi H."/>
            <person name="Ikemura T."/>
            <person name="Matsumoto T."/>
            <person name="Sasaki T."/>
            <person name="Itoh T."/>
        </authorList>
    </citation>
    <scope>NUCLEOTIDE SEQUENCE [LARGE SCALE GENOMIC DNA]</scope>
    <source>
        <strain evidence="2">cv. Nipponbare</strain>
    </source>
</reference>
<reference evidence="1 2" key="3">
    <citation type="journal article" date="2013" name="Rice">
        <title>Improvement of the Oryza sativa Nipponbare reference genome using next generation sequence and optical map data.</title>
        <authorList>
            <person name="Kawahara Y."/>
            <person name="de la Bastide M."/>
            <person name="Hamilton J.P."/>
            <person name="Kanamori H."/>
            <person name="McCombie W.R."/>
            <person name="Ouyang S."/>
            <person name="Schwartz D.C."/>
            <person name="Tanaka T."/>
            <person name="Wu J."/>
            <person name="Zhou S."/>
            <person name="Childs K.L."/>
            <person name="Davidson R.M."/>
            <person name="Lin H."/>
            <person name="Quesada-Ocampo L."/>
            <person name="Vaillancourt B."/>
            <person name="Sakai H."/>
            <person name="Lee S.S."/>
            <person name="Kim J."/>
            <person name="Numa H."/>
            <person name="Itoh T."/>
            <person name="Buell C.R."/>
            <person name="Matsumoto T."/>
        </authorList>
    </citation>
    <scope>NUCLEOTIDE SEQUENCE [LARGE SCALE GENOMIC DNA]</scope>
    <source>
        <strain evidence="2">cv. Nipponbare</strain>
    </source>
</reference>